<dbReference type="CDD" id="cd16935">
    <property type="entry name" value="HATPase_AgrC-ComD-like"/>
    <property type="match status" value="1"/>
</dbReference>
<dbReference type="KEGG" id="ahb:bsdtb5_04910"/>
<feature type="transmembrane region" description="Helical" evidence="1">
    <location>
        <begin position="124"/>
        <end position="145"/>
    </location>
</feature>
<dbReference type="InterPro" id="IPR036890">
    <property type="entry name" value="HATPase_C_sf"/>
</dbReference>
<feature type="transmembrane region" description="Helical" evidence="1">
    <location>
        <begin position="36"/>
        <end position="56"/>
    </location>
</feature>
<evidence type="ECO:0000259" key="2">
    <source>
        <dbReference type="Pfam" id="PF14501"/>
    </source>
</evidence>
<evidence type="ECO:0000256" key="1">
    <source>
        <dbReference type="SAM" id="Phobius"/>
    </source>
</evidence>
<keyword evidence="1" id="KW-0472">Membrane</keyword>
<dbReference type="GO" id="GO:0042802">
    <property type="term" value="F:identical protein binding"/>
    <property type="evidence" value="ECO:0007669"/>
    <property type="project" value="TreeGrafter"/>
</dbReference>
<evidence type="ECO:0000313" key="4">
    <source>
        <dbReference type="Proteomes" id="UP000595897"/>
    </source>
</evidence>
<feature type="domain" description="Sensor histidine kinase NatK-like C-terminal" evidence="2">
    <location>
        <begin position="329"/>
        <end position="434"/>
    </location>
</feature>
<reference evidence="3 4" key="1">
    <citation type="submission" date="2020-11" db="EMBL/GenBank/DDBJ databases">
        <title>Draft genome sequencing of a Lachnospiraceae strain isolated from anoxic soil subjected to BSD treatment.</title>
        <authorList>
            <person name="Uek A."/>
            <person name="Tonouchi A."/>
        </authorList>
    </citation>
    <scope>NUCLEOTIDE SEQUENCE [LARGE SCALE GENOMIC DNA]</scope>
    <source>
        <strain evidence="3 4">TB5</strain>
    </source>
</reference>
<organism evidence="3 4">
    <name type="scientific">Anaeromicropila herbilytica</name>
    <dbReference type="NCBI Taxonomy" id="2785025"/>
    <lineage>
        <taxon>Bacteria</taxon>
        <taxon>Bacillati</taxon>
        <taxon>Bacillota</taxon>
        <taxon>Clostridia</taxon>
        <taxon>Lachnospirales</taxon>
        <taxon>Lachnospiraceae</taxon>
        <taxon>Anaeromicropila</taxon>
    </lineage>
</organism>
<dbReference type="AlphaFoldDB" id="A0A7R7IBV4"/>
<name>A0A7R7IBV4_9FIRM</name>
<dbReference type="Proteomes" id="UP000595897">
    <property type="component" value="Chromosome"/>
</dbReference>
<accession>A0A7R7IBV4</accession>
<evidence type="ECO:0000313" key="3">
    <source>
        <dbReference type="EMBL" id="BCN29196.1"/>
    </source>
</evidence>
<feature type="transmembrane region" description="Helical" evidence="1">
    <location>
        <begin position="196"/>
        <end position="217"/>
    </location>
</feature>
<feature type="transmembrane region" description="Helical" evidence="1">
    <location>
        <begin position="90"/>
        <end position="112"/>
    </location>
</feature>
<keyword evidence="3" id="KW-0418">Kinase</keyword>
<keyword evidence="3" id="KW-0808">Transferase</keyword>
<keyword evidence="4" id="KW-1185">Reference proteome</keyword>
<dbReference type="Pfam" id="PF14501">
    <property type="entry name" value="HATPase_c_5"/>
    <property type="match status" value="1"/>
</dbReference>
<sequence>MNDVVLTEIPRLYTAIAEWAACTIYILMLKKRFRGVTLITTIISALLIQCGVQLVAGTLPNTFWILGMTVAIGMMLLYIHYCCEVTWINAGYYCVMTFIIAEFAASLEWQLYYYTVCTTGNTSLLLELFVLITVYGAIYFGLFLLEKKQMLKLHQERVLTKELLSVIAIGVSVFFVSNLSFIYSNTPFSSPITKEVFNIRTLVDLSGLAILFVYHILRREIQAKYEIDAMQNILQSQYMQYRKSSESIDIINRKYHDLKHQIAVLRAEEDSGKRLAFLDEMESEIKTYEAQNKTGNTVVDTVLTGKSMTCQKYDIELTCVVDGKLLNFMHVMDICTILGNALDNAIECEIQIEEKKKRLIHVAVLSKKGFIVLRFENYFEGKLKFENNLPTTTKAQTSYHGYGIKSIRYTAEKYGGWITINQKGNWFELNVMIPSPKVE</sequence>
<dbReference type="RefSeq" id="WP_271714485.1">
    <property type="nucleotide sequence ID" value="NZ_AP024169.1"/>
</dbReference>
<keyword evidence="1" id="KW-0812">Transmembrane</keyword>
<keyword evidence="1" id="KW-1133">Transmembrane helix</keyword>
<dbReference type="GO" id="GO:0016301">
    <property type="term" value="F:kinase activity"/>
    <property type="evidence" value="ECO:0007669"/>
    <property type="project" value="UniProtKB-KW"/>
</dbReference>
<feature type="transmembrane region" description="Helical" evidence="1">
    <location>
        <begin position="166"/>
        <end position="184"/>
    </location>
</feature>
<dbReference type="InterPro" id="IPR032834">
    <property type="entry name" value="NatK-like_C"/>
</dbReference>
<proteinExistence type="predicted"/>
<feature type="transmembrane region" description="Helical" evidence="1">
    <location>
        <begin position="12"/>
        <end position="29"/>
    </location>
</feature>
<dbReference type="Gene3D" id="3.30.565.10">
    <property type="entry name" value="Histidine kinase-like ATPase, C-terminal domain"/>
    <property type="match status" value="1"/>
</dbReference>
<dbReference type="SUPFAM" id="SSF55874">
    <property type="entry name" value="ATPase domain of HSP90 chaperone/DNA topoisomerase II/histidine kinase"/>
    <property type="match status" value="1"/>
</dbReference>
<dbReference type="PANTHER" id="PTHR40448">
    <property type="entry name" value="TWO-COMPONENT SENSOR HISTIDINE KINASE"/>
    <property type="match status" value="1"/>
</dbReference>
<gene>
    <name evidence="3" type="ORF">bsdtb5_04910</name>
</gene>
<dbReference type="PANTHER" id="PTHR40448:SF1">
    <property type="entry name" value="TWO-COMPONENT SENSOR HISTIDINE KINASE"/>
    <property type="match status" value="1"/>
</dbReference>
<dbReference type="EMBL" id="AP024169">
    <property type="protein sequence ID" value="BCN29196.1"/>
    <property type="molecule type" value="Genomic_DNA"/>
</dbReference>
<feature type="transmembrane region" description="Helical" evidence="1">
    <location>
        <begin position="62"/>
        <end position="83"/>
    </location>
</feature>
<protein>
    <submittedName>
        <fullName evidence="3">Sensor histidine kinase</fullName>
    </submittedName>
</protein>